<reference evidence="2 3" key="2">
    <citation type="submission" date="2017-09" db="EMBL/GenBank/DDBJ databases">
        <title>Extensive intraspecific genome diversity in a model arbuscular mycorrhizal fungus.</title>
        <authorList>
            <person name="Chen E.C."/>
            <person name="Morin E."/>
            <person name="Beaudet D."/>
            <person name="Noel J."/>
            <person name="Ndikumana S."/>
            <person name="Charron P."/>
            <person name="St-Onge C."/>
            <person name="Giorgi J."/>
            <person name="Grigoriev I.V."/>
            <person name="Roux C."/>
            <person name="Martin F.M."/>
            <person name="Corradi N."/>
        </authorList>
    </citation>
    <scope>NUCLEOTIDE SEQUENCE [LARGE SCALE GENOMIC DNA]</scope>
    <source>
        <strain evidence="2 3">A5</strain>
    </source>
</reference>
<name>A0A2N0NXA4_9GLOM</name>
<gene>
    <name evidence="2" type="ORF">RhiirA5_430129</name>
</gene>
<dbReference type="AlphaFoldDB" id="A0A2N0NXA4"/>
<evidence type="ECO:0000313" key="3">
    <source>
        <dbReference type="Proteomes" id="UP000232722"/>
    </source>
</evidence>
<evidence type="ECO:0000256" key="1">
    <source>
        <dbReference type="SAM" id="MobiDB-lite"/>
    </source>
</evidence>
<evidence type="ECO:0000313" key="2">
    <source>
        <dbReference type="EMBL" id="PKB99197.1"/>
    </source>
</evidence>
<sequence length="53" mass="5816">MFTSRVQGKCSIIQDVNPGTALHSLEIRGIPHSHGFTTNSRQPQSTIPTPKSR</sequence>
<dbReference type="EMBL" id="LLXJ01002296">
    <property type="protein sequence ID" value="PKB99197.1"/>
    <property type="molecule type" value="Genomic_DNA"/>
</dbReference>
<feature type="compositionally biased region" description="Polar residues" evidence="1">
    <location>
        <begin position="35"/>
        <end position="53"/>
    </location>
</feature>
<organism evidence="2 3">
    <name type="scientific">Rhizophagus irregularis</name>
    <dbReference type="NCBI Taxonomy" id="588596"/>
    <lineage>
        <taxon>Eukaryota</taxon>
        <taxon>Fungi</taxon>
        <taxon>Fungi incertae sedis</taxon>
        <taxon>Mucoromycota</taxon>
        <taxon>Glomeromycotina</taxon>
        <taxon>Glomeromycetes</taxon>
        <taxon>Glomerales</taxon>
        <taxon>Glomeraceae</taxon>
        <taxon>Rhizophagus</taxon>
    </lineage>
</organism>
<protein>
    <submittedName>
        <fullName evidence="2">Uncharacterized protein</fullName>
    </submittedName>
</protein>
<comment type="caution">
    <text evidence="2">The sequence shown here is derived from an EMBL/GenBank/DDBJ whole genome shotgun (WGS) entry which is preliminary data.</text>
</comment>
<proteinExistence type="predicted"/>
<accession>A0A2N0NXA4</accession>
<feature type="region of interest" description="Disordered" evidence="1">
    <location>
        <begin position="30"/>
        <end position="53"/>
    </location>
</feature>
<dbReference type="Proteomes" id="UP000232722">
    <property type="component" value="Unassembled WGS sequence"/>
</dbReference>
<reference evidence="2 3" key="1">
    <citation type="submission" date="2016-04" db="EMBL/GenBank/DDBJ databases">
        <title>Genome analyses suggest a sexual origin of heterokaryosis in a supposedly ancient asexual fungus.</title>
        <authorList>
            <person name="Ropars J."/>
            <person name="Sedzielewska K."/>
            <person name="Noel J."/>
            <person name="Charron P."/>
            <person name="Farinelli L."/>
            <person name="Marton T."/>
            <person name="Kruger M."/>
            <person name="Pelin A."/>
            <person name="Brachmann A."/>
            <person name="Corradi N."/>
        </authorList>
    </citation>
    <scope>NUCLEOTIDE SEQUENCE [LARGE SCALE GENOMIC DNA]</scope>
    <source>
        <strain evidence="2 3">A5</strain>
    </source>
</reference>